<protein>
    <recommendedName>
        <fullName evidence="4">Aminotransferase-like plant mobile domain-containing protein</fullName>
    </recommendedName>
</protein>
<proteinExistence type="predicted"/>
<gene>
    <name evidence="2" type="ORF">Cgig2_022433</name>
</gene>
<evidence type="ECO:0008006" key="4">
    <source>
        <dbReference type="Google" id="ProtNLM"/>
    </source>
</evidence>
<evidence type="ECO:0000313" key="3">
    <source>
        <dbReference type="Proteomes" id="UP001153076"/>
    </source>
</evidence>
<comment type="caution">
    <text evidence="2">The sequence shown here is derived from an EMBL/GenBank/DDBJ whole genome shotgun (WGS) entry which is preliminary data.</text>
</comment>
<name>A0A9Q1GVH5_9CARY</name>
<feature type="compositionally biased region" description="Basic residues" evidence="1">
    <location>
        <begin position="22"/>
        <end position="36"/>
    </location>
</feature>
<feature type="compositionally biased region" description="Polar residues" evidence="1">
    <location>
        <begin position="632"/>
        <end position="641"/>
    </location>
</feature>
<sequence length="694" mass="77691">MNVLQLWTGGVRLVRCIMKRSGTKRQVRSSVRKGARSSHSEGPQKGSVMDEDWEMSLGSDFVPSEARTSTKDSVSLVEESGKDVGVCGSHGDVAANVDADSGNGSGEGKSRKSKRQPIVKGRQRKATGDRFVFDKDGRGMRGVVPVRVRRKCRWEKICKFNKTLKPILEYQSFSMQRELTTALVKAWVPYRKAFRLTRRLVPFCVCDASFFTSLPVMGKRVEFDEDDLCTTELTRMVRLRMAQYVTETSDKLKSEKGARSQNYIKVMKKLLDANKESEKLELWLSLYAWMVMSEVMFPRTPYRAAWSVQKYMKDVHGMGEYEQNRVWFYEHITWFVKHNKGRFPSVDHGVRYDAFELVAGIKESEVGQMFPLVIHVSHPDLAPSRGGDDVSTVRDFIKTDGLRYYLPDGEGVLSFEEHLEQACEELCAEKGKHIDTEKRLQFWMSHAKELETRLKMFEAQGKHQNAGHQLGGDVGVGVYSESGLETLVRIGNDLRQATERDSSELKAGEEDAMFLTTGHILGDSYEGQNMATRTVDAAAPPEVYVDAPKCSEPNVVPSPAVEDVGQTLSDVAVMFSGEGKVGVHEPLGETPTRYLGNLLKFADHGLSMAAQSTDVNSVDADEACVDPILGSSVESGTNPEGDTQVKPESERTMSPDADDVPCEDMRRSRRRKLVVVHGTPVTDLTRLSRARKRQ</sequence>
<accession>A0A9Q1GVH5</accession>
<feature type="region of interest" description="Disordered" evidence="1">
    <location>
        <begin position="93"/>
        <end position="125"/>
    </location>
</feature>
<evidence type="ECO:0000256" key="1">
    <source>
        <dbReference type="SAM" id="MobiDB-lite"/>
    </source>
</evidence>
<dbReference type="EMBL" id="JAKOGI010001344">
    <property type="protein sequence ID" value="KAJ8426136.1"/>
    <property type="molecule type" value="Genomic_DNA"/>
</dbReference>
<feature type="compositionally biased region" description="Basic residues" evidence="1">
    <location>
        <begin position="111"/>
        <end position="125"/>
    </location>
</feature>
<feature type="region of interest" description="Disordered" evidence="1">
    <location>
        <begin position="22"/>
        <end position="52"/>
    </location>
</feature>
<organism evidence="2 3">
    <name type="scientific">Carnegiea gigantea</name>
    <dbReference type="NCBI Taxonomy" id="171969"/>
    <lineage>
        <taxon>Eukaryota</taxon>
        <taxon>Viridiplantae</taxon>
        <taxon>Streptophyta</taxon>
        <taxon>Embryophyta</taxon>
        <taxon>Tracheophyta</taxon>
        <taxon>Spermatophyta</taxon>
        <taxon>Magnoliopsida</taxon>
        <taxon>eudicotyledons</taxon>
        <taxon>Gunneridae</taxon>
        <taxon>Pentapetalae</taxon>
        <taxon>Caryophyllales</taxon>
        <taxon>Cactineae</taxon>
        <taxon>Cactaceae</taxon>
        <taxon>Cactoideae</taxon>
        <taxon>Echinocereeae</taxon>
        <taxon>Carnegiea</taxon>
    </lineage>
</organism>
<dbReference type="Proteomes" id="UP001153076">
    <property type="component" value="Unassembled WGS sequence"/>
</dbReference>
<keyword evidence="3" id="KW-1185">Reference proteome</keyword>
<evidence type="ECO:0000313" key="2">
    <source>
        <dbReference type="EMBL" id="KAJ8426136.1"/>
    </source>
</evidence>
<dbReference type="OrthoDB" id="723791at2759"/>
<feature type="region of interest" description="Disordered" evidence="1">
    <location>
        <begin position="629"/>
        <end position="668"/>
    </location>
</feature>
<dbReference type="AlphaFoldDB" id="A0A9Q1GVH5"/>
<feature type="compositionally biased region" description="Basic and acidic residues" evidence="1">
    <location>
        <begin position="643"/>
        <end position="653"/>
    </location>
</feature>
<reference evidence="2" key="1">
    <citation type="submission" date="2022-04" db="EMBL/GenBank/DDBJ databases">
        <title>Carnegiea gigantea Genome sequencing and assembly v2.</title>
        <authorList>
            <person name="Copetti D."/>
            <person name="Sanderson M.J."/>
            <person name="Burquez A."/>
            <person name="Wojciechowski M.F."/>
        </authorList>
    </citation>
    <scope>NUCLEOTIDE SEQUENCE</scope>
    <source>
        <strain evidence="2">SGP5-SGP5p</strain>
        <tissue evidence="2">Aerial part</tissue>
    </source>
</reference>